<dbReference type="PROSITE" id="PS50075">
    <property type="entry name" value="CARRIER"/>
    <property type="match status" value="1"/>
</dbReference>
<dbReference type="HAMAP" id="MF_01217">
    <property type="entry name" value="Acyl_carrier"/>
    <property type="match status" value="1"/>
</dbReference>
<dbReference type="STRING" id="1071382.H2AZN8"/>
<dbReference type="GO" id="GO:0000036">
    <property type="term" value="F:acyl carrier activity"/>
    <property type="evidence" value="ECO:0007669"/>
    <property type="project" value="TreeGrafter"/>
</dbReference>
<dbReference type="InterPro" id="IPR009081">
    <property type="entry name" value="PP-bd_ACP"/>
</dbReference>
<feature type="domain" description="Carrier" evidence="15">
    <location>
        <begin position="32"/>
        <end position="112"/>
    </location>
</feature>
<sequence>MFRSLLRANVARSAMISQGPVRFYSPSNLSKTAISSRVIDVIKSFNKTDASSSNPTEITMESSFKKDLGLDSLDTVELIVAMEEEFSIEIPDKVADELTSVAQTVDYIKDHTDAS</sequence>
<keyword evidence="17" id="KW-1185">Reference proteome</keyword>
<keyword evidence="7" id="KW-0597">Phosphoprotein</keyword>
<keyword evidence="9" id="KW-0809">Transit peptide</keyword>
<keyword evidence="8" id="KW-0276">Fatty acid metabolism</keyword>
<protein>
    <recommendedName>
        <fullName evidence="14">Acyl carrier protein</fullName>
    </recommendedName>
</protein>
<dbReference type="EMBL" id="HE650829">
    <property type="protein sequence ID" value="CCF59838.1"/>
    <property type="molecule type" value="Genomic_DNA"/>
</dbReference>
<evidence type="ECO:0000256" key="10">
    <source>
        <dbReference type="ARBA" id="ARBA00022982"/>
    </source>
</evidence>
<dbReference type="Gene3D" id="1.10.1200.10">
    <property type="entry name" value="ACP-like"/>
    <property type="match status" value="1"/>
</dbReference>
<dbReference type="GeneID" id="13883475"/>
<dbReference type="InterPro" id="IPR006162">
    <property type="entry name" value="Ppantetheine_attach_site"/>
</dbReference>
<dbReference type="RefSeq" id="XP_003958973.1">
    <property type="nucleotide sequence ID" value="XM_003958924.1"/>
</dbReference>
<dbReference type="FunFam" id="1.10.1200.10:FF:000003">
    <property type="entry name" value="Acyl carrier protein"/>
    <property type="match status" value="1"/>
</dbReference>
<dbReference type="InParanoid" id="H2AZN8"/>
<keyword evidence="6 14" id="KW-0444">Lipid biosynthesis</keyword>
<dbReference type="KEGG" id="kaf:KAFR_0I00570"/>
<evidence type="ECO:0000313" key="16">
    <source>
        <dbReference type="EMBL" id="CCF59838.1"/>
    </source>
</evidence>
<keyword evidence="4" id="KW-0813">Transport</keyword>
<keyword evidence="5 14" id="KW-0596">Phosphopantetheine</keyword>
<evidence type="ECO:0000256" key="9">
    <source>
        <dbReference type="ARBA" id="ARBA00022946"/>
    </source>
</evidence>
<dbReference type="NCBIfam" id="TIGR00517">
    <property type="entry name" value="acyl_carrier"/>
    <property type="match status" value="1"/>
</dbReference>
<dbReference type="eggNOG" id="KOG1748">
    <property type="taxonomic scope" value="Eukaryota"/>
</dbReference>
<evidence type="ECO:0000256" key="14">
    <source>
        <dbReference type="RuleBase" id="RU000722"/>
    </source>
</evidence>
<evidence type="ECO:0000256" key="7">
    <source>
        <dbReference type="ARBA" id="ARBA00022553"/>
    </source>
</evidence>
<dbReference type="NCBIfam" id="NF002148">
    <property type="entry name" value="PRK00982.1-2"/>
    <property type="match status" value="1"/>
</dbReference>
<keyword evidence="11" id="KW-0443">Lipid metabolism</keyword>
<proteinExistence type="inferred from homology"/>
<dbReference type="GO" id="GO:0000035">
    <property type="term" value="F:acyl binding"/>
    <property type="evidence" value="ECO:0007669"/>
    <property type="project" value="TreeGrafter"/>
</dbReference>
<gene>
    <name evidence="16" type="primary">KAFR0I00570</name>
    <name evidence="16" type="ORF">KAFR_0I00570</name>
</gene>
<dbReference type="AlphaFoldDB" id="H2AZN8"/>
<keyword evidence="13 14" id="KW-0275">Fatty acid biosynthesis</keyword>
<dbReference type="GO" id="GO:0099128">
    <property type="term" value="C:mitochondrial [2Fe-2S] assembly complex"/>
    <property type="evidence" value="ECO:0007669"/>
    <property type="project" value="UniProtKB-ARBA"/>
</dbReference>
<evidence type="ECO:0000256" key="5">
    <source>
        <dbReference type="ARBA" id="ARBA00022450"/>
    </source>
</evidence>
<comment type="pathway">
    <text evidence="2">Lipid metabolism; fatty acid biosynthesis.</text>
</comment>
<accession>H2AZN8</accession>
<dbReference type="PANTHER" id="PTHR20863">
    <property type="entry name" value="ACYL CARRIER PROTEIN"/>
    <property type="match status" value="1"/>
</dbReference>
<comment type="function">
    <text evidence="14">Carrier of the growing fatty acid chain in fatty acid biosynthesis.</text>
</comment>
<dbReference type="PROSITE" id="PS00012">
    <property type="entry name" value="PHOSPHOPANTETHEINE"/>
    <property type="match status" value="1"/>
</dbReference>
<evidence type="ECO:0000256" key="6">
    <source>
        <dbReference type="ARBA" id="ARBA00022516"/>
    </source>
</evidence>
<organism evidence="16 17">
    <name type="scientific">Kazachstania africana (strain ATCC 22294 / BCRC 22015 / CBS 2517 / CECT 1963 / NBRC 1671 / NRRL Y-8276)</name>
    <name type="common">Yeast</name>
    <name type="synonym">Kluyveromyces africanus</name>
    <dbReference type="NCBI Taxonomy" id="1071382"/>
    <lineage>
        <taxon>Eukaryota</taxon>
        <taxon>Fungi</taxon>
        <taxon>Dikarya</taxon>
        <taxon>Ascomycota</taxon>
        <taxon>Saccharomycotina</taxon>
        <taxon>Saccharomycetes</taxon>
        <taxon>Saccharomycetales</taxon>
        <taxon>Saccharomycetaceae</taxon>
        <taxon>Kazachstania</taxon>
    </lineage>
</organism>
<reference evidence="16 17" key="1">
    <citation type="journal article" date="2011" name="Proc. Natl. Acad. Sci. U.S.A.">
        <title>Evolutionary erosion of yeast sex chromosomes by mating-type switching accidents.</title>
        <authorList>
            <person name="Gordon J.L."/>
            <person name="Armisen D."/>
            <person name="Proux-Wera E."/>
            <person name="Oheigeartaigh S.S."/>
            <person name="Byrne K.P."/>
            <person name="Wolfe K.H."/>
        </authorList>
    </citation>
    <scope>NUCLEOTIDE SEQUENCE [LARGE SCALE GENOMIC DNA]</scope>
    <source>
        <strain evidence="17">ATCC 22294 / BCRC 22015 / CBS 2517 / CECT 1963 / NBRC 1671 / NRRL Y-8276</strain>
    </source>
</reference>
<evidence type="ECO:0000259" key="15">
    <source>
        <dbReference type="PROSITE" id="PS50075"/>
    </source>
</evidence>
<evidence type="ECO:0000256" key="4">
    <source>
        <dbReference type="ARBA" id="ARBA00022448"/>
    </source>
</evidence>
<dbReference type="OrthoDB" id="448946at2759"/>
<keyword evidence="12" id="KW-0496">Mitochondrion</keyword>
<name>H2AZN8_KAZAF</name>
<keyword evidence="10" id="KW-0249">Electron transport</keyword>
<evidence type="ECO:0000313" key="17">
    <source>
        <dbReference type="Proteomes" id="UP000005220"/>
    </source>
</evidence>
<evidence type="ECO:0000256" key="13">
    <source>
        <dbReference type="ARBA" id="ARBA00023160"/>
    </source>
</evidence>
<evidence type="ECO:0000256" key="12">
    <source>
        <dbReference type="ARBA" id="ARBA00023128"/>
    </source>
</evidence>
<evidence type="ECO:0000256" key="3">
    <source>
        <dbReference type="ARBA" id="ARBA00010930"/>
    </source>
</evidence>
<dbReference type="InterPro" id="IPR003231">
    <property type="entry name" value="ACP"/>
</dbReference>
<dbReference type="PANTHER" id="PTHR20863:SF28">
    <property type="entry name" value="ACYL CARRIER PROTEIN, MITOCHONDRIAL"/>
    <property type="match status" value="1"/>
</dbReference>
<comment type="similarity">
    <text evidence="3">Belongs to the acyl carrier protein (ACP) family.</text>
</comment>
<dbReference type="Proteomes" id="UP000005220">
    <property type="component" value="Chromosome 9"/>
</dbReference>
<dbReference type="Pfam" id="PF00550">
    <property type="entry name" value="PP-binding"/>
    <property type="match status" value="1"/>
</dbReference>
<comment type="subcellular location">
    <subcellularLocation>
        <location evidence="1">Mitochondrion</location>
    </subcellularLocation>
</comment>
<dbReference type="InterPro" id="IPR036736">
    <property type="entry name" value="ACP-like_sf"/>
</dbReference>
<evidence type="ECO:0000256" key="2">
    <source>
        <dbReference type="ARBA" id="ARBA00005194"/>
    </source>
</evidence>
<dbReference type="HOGENOM" id="CLU_108696_0_2_1"/>
<evidence type="ECO:0000256" key="8">
    <source>
        <dbReference type="ARBA" id="ARBA00022832"/>
    </source>
</evidence>
<evidence type="ECO:0000256" key="1">
    <source>
        <dbReference type="ARBA" id="ARBA00004173"/>
    </source>
</evidence>
<evidence type="ECO:0000256" key="11">
    <source>
        <dbReference type="ARBA" id="ARBA00023098"/>
    </source>
</evidence>
<dbReference type="SUPFAM" id="SSF47336">
    <property type="entry name" value="ACP-like"/>
    <property type="match status" value="1"/>
</dbReference>
<dbReference type="FunCoup" id="H2AZN8">
    <property type="interactions" value="812"/>
</dbReference>